<feature type="modified residue" description="N6-(pyridoxal phosphate)lysine" evidence="5">
    <location>
        <position position="56"/>
    </location>
</feature>
<protein>
    <submittedName>
        <fullName evidence="7">D-cysteine desulfhydrase</fullName>
        <ecNumber evidence="7">4.4.1.15</ecNumber>
    </submittedName>
</protein>
<evidence type="ECO:0000256" key="1">
    <source>
        <dbReference type="ARBA" id="ARBA00001933"/>
    </source>
</evidence>
<dbReference type="RefSeq" id="WP_184256298.1">
    <property type="nucleotide sequence ID" value="NZ_JACHIO010000010.1"/>
</dbReference>
<comment type="caution">
    <text evidence="7">The sequence shown here is derived from an EMBL/GenBank/DDBJ whole genome shotgun (WGS) entry which is preliminary data.</text>
</comment>
<accession>A0A7W8EBD6</accession>
<feature type="active site" description="Nucleophile" evidence="4">
    <location>
        <position position="83"/>
    </location>
</feature>
<dbReference type="SUPFAM" id="SSF53686">
    <property type="entry name" value="Tryptophan synthase beta subunit-like PLP-dependent enzymes"/>
    <property type="match status" value="1"/>
</dbReference>
<dbReference type="InterPro" id="IPR001926">
    <property type="entry name" value="TrpB-like_PALP"/>
</dbReference>
<evidence type="ECO:0000313" key="7">
    <source>
        <dbReference type="EMBL" id="MBB5064415.1"/>
    </source>
</evidence>
<comment type="similarity">
    <text evidence="2">Belongs to the ACC deaminase/D-cysteine desulfhydrase family.</text>
</comment>
<keyword evidence="3 5" id="KW-0663">Pyridoxal phosphate</keyword>
<keyword evidence="7" id="KW-0456">Lyase</keyword>
<dbReference type="InterPro" id="IPR027278">
    <property type="entry name" value="ACCD_DCysDesulf"/>
</dbReference>
<dbReference type="EMBL" id="JACHIO010000010">
    <property type="protein sequence ID" value="MBB5064415.1"/>
    <property type="molecule type" value="Genomic_DNA"/>
</dbReference>
<sequence>MTTQYESLFQRFRRTQLLEGPTPIQRLHRLEHVLGTGVRLFVKRDDLMGLGGGGNKLRKLEFLLGEAIEQGCDTFITTGGLQSNHARLSAASAARAGLACELILTEVVPRTDVAYRRNGNILLDEIFGARIHLLDGMENALYFADERAEVLKKEGRRPYVVGAGGSSPVGCLGYAACATEIAEQELAIDGGFAHIVLANGSSGTHAGLAAGFTAMGMDTARVRSYAVLNTAEKTQKTTRDLASATLSLIDTTKSIAPNTIDVVGNQLGDGYGIPTPAMLSAVRTMARTEGLLLDPVYTGKAFAGLLSEVNSGAHRDGDAILLLMTGGLPGLFAYQPAFEDALRVS</sequence>
<dbReference type="PANTHER" id="PTHR43780:SF2">
    <property type="entry name" value="1-AMINOCYCLOPROPANE-1-CARBOXYLATE DEAMINASE-RELATED"/>
    <property type="match status" value="1"/>
</dbReference>
<evidence type="ECO:0000256" key="2">
    <source>
        <dbReference type="ARBA" id="ARBA00008639"/>
    </source>
</evidence>
<comment type="cofactor">
    <cofactor evidence="1">
        <name>pyridoxal 5'-phosphate</name>
        <dbReference type="ChEBI" id="CHEBI:597326"/>
    </cofactor>
</comment>
<feature type="domain" description="Tryptophan synthase beta chain-like PALP" evidence="6">
    <location>
        <begin position="17"/>
        <end position="326"/>
    </location>
</feature>
<dbReference type="AlphaFoldDB" id="A0A7W8EBD6"/>
<dbReference type="Pfam" id="PF00291">
    <property type="entry name" value="PALP"/>
    <property type="match status" value="1"/>
</dbReference>
<dbReference type="PANTHER" id="PTHR43780">
    <property type="entry name" value="1-AMINOCYCLOPROPANE-1-CARBOXYLATE DEAMINASE-RELATED"/>
    <property type="match status" value="1"/>
</dbReference>
<dbReference type="Gene3D" id="3.40.50.1100">
    <property type="match status" value="2"/>
</dbReference>
<evidence type="ECO:0000259" key="6">
    <source>
        <dbReference type="Pfam" id="PF00291"/>
    </source>
</evidence>
<evidence type="ECO:0000256" key="4">
    <source>
        <dbReference type="PIRSR" id="PIRSR006278-1"/>
    </source>
</evidence>
<evidence type="ECO:0000313" key="8">
    <source>
        <dbReference type="Proteomes" id="UP000584867"/>
    </source>
</evidence>
<dbReference type="EC" id="4.4.1.15" evidence="7"/>
<dbReference type="PIRSF" id="PIRSF006278">
    <property type="entry name" value="ACCD_DCysDesulf"/>
    <property type="match status" value="1"/>
</dbReference>
<evidence type="ECO:0000256" key="5">
    <source>
        <dbReference type="PIRSR" id="PIRSR006278-2"/>
    </source>
</evidence>
<evidence type="ECO:0000256" key="3">
    <source>
        <dbReference type="ARBA" id="ARBA00022898"/>
    </source>
</evidence>
<dbReference type="GO" id="GO:0019148">
    <property type="term" value="F:D-cysteine desulfhydrase activity"/>
    <property type="evidence" value="ECO:0007669"/>
    <property type="project" value="UniProtKB-EC"/>
</dbReference>
<reference evidence="7 8" key="1">
    <citation type="submission" date="2020-08" db="EMBL/GenBank/DDBJ databases">
        <title>Genomic Encyclopedia of Type Strains, Phase IV (KMG-V): Genome sequencing to study the core and pangenomes of soil and plant-associated prokaryotes.</title>
        <authorList>
            <person name="Whitman W."/>
        </authorList>
    </citation>
    <scope>NUCLEOTIDE SEQUENCE [LARGE SCALE GENOMIC DNA]</scope>
    <source>
        <strain evidence="7 8">X5P3</strain>
    </source>
</reference>
<dbReference type="InterPro" id="IPR036052">
    <property type="entry name" value="TrpB-like_PALP_sf"/>
</dbReference>
<dbReference type="Proteomes" id="UP000584867">
    <property type="component" value="Unassembled WGS sequence"/>
</dbReference>
<name>A0A7W8EBD6_9BACT</name>
<organism evidence="7 8">
    <name type="scientific">Granulicella mallensis</name>
    <dbReference type="NCBI Taxonomy" id="940614"/>
    <lineage>
        <taxon>Bacteria</taxon>
        <taxon>Pseudomonadati</taxon>
        <taxon>Acidobacteriota</taxon>
        <taxon>Terriglobia</taxon>
        <taxon>Terriglobales</taxon>
        <taxon>Acidobacteriaceae</taxon>
        <taxon>Granulicella</taxon>
    </lineage>
</organism>
<proteinExistence type="inferred from homology"/>
<gene>
    <name evidence="7" type="ORF">HDF15_002769</name>
</gene>